<dbReference type="EMBL" id="FIGJ01000020">
    <property type="protein sequence ID" value="CYU88885.1"/>
    <property type="molecule type" value="Genomic_DNA"/>
</dbReference>
<dbReference type="InterPro" id="IPR036878">
    <property type="entry name" value="Glu_permease_IIB"/>
</dbReference>
<keyword evidence="4" id="KW-0762">Sugar transport</keyword>
<evidence type="ECO:0000256" key="8">
    <source>
        <dbReference type="ARBA" id="ARBA00022777"/>
    </source>
</evidence>
<keyword evidence="5 15" id="KW-0808">Transferase</keyword>
<evidence type="ECO:0000256" key="4">
    <source>
        <dbReference type="ARBA" id="ARBA00022597"/>
    </source>
</evidence>
<dbReference type="Pfam" id="PF02378">
    <property type="entry name" value="PTS_EIIC"/>
    <property type="match status" value="1"/>
</dbReference>
<dbReference type="EMBL" id="FIHM01000044">
    <property type="protein sequence ID" value="CYV46970.1"/>
    <property type="molecule type" value="Genomic_DNA"/>
</dbReference>
<dbReference type="Pfam" id="PF00367">
    <property type="entry name" value="PTS_EIIB"/>
    <property type="match status" value="1"/>
</dbReference>
<dbReference type="PANTHER" id="PTHR30009">
    <property type="entry name" value="CYTOCHROME C-TYPE SYNTHESIS PROTEIN AND PTS TRANSMEMBRANE COMPONENT"/>
    <property type="match status" value="1"/>
</dbReference>
<feature type="transmembrane region" description="Helical" evidence="12">
    <location>
        <begin position="12"/>
        <end position="33"/>
    </location>
</feature>
<reference evidence="17 18" key="1">
    <citation type="submission" date="2016-02" db="EMBL/GenBank/DDBJ databases">
        <authorList>
            <consortium name="Pathogen Informatics"/>
        </authorList>
    </citation>
    <scope>NUCLEOTIDE SEQUENCE [LARGE SCALE GENOMIC DNA]</scope>
    <source>
        <strain evidence="15 17">LSS32</strain>
        <strain evidence="16 18">LSS64</strain>
    </source>
</reference>
<keyword evidence="3" id="KW-1003">Cell membrane</keyword>
<dbReference type="SUPFAM" id="SSF55604">
    <property type="entry name" value="Glucose permease domain IIB"/>
    <property type="match status" value="1"/>
</dbReference>
<evidence type="ECO:0000313" key="16">
    <source>
        <dbReference type="EMBL" id="CYV46970.1"/>
    </source>
</evidence>
<dbReference type="GO" id="GO:0005886">
    <property type="term" value="C:plasma membrane"/>
    <property type="evidence" value="ECO:0007669"/>
    <property type="project" value="UniProtKB-SubCell"/>
</dbReference>
<dbReference type="Gene3D" id="3.30.1360.60">
    <property type="entry name" value="Glucose permease domain IIB"/>
    <property type="match status" value="1"/>
</dbReference>
<evidence type="ECO:0000313" key="17">
    <source>
        <dbReference type="Proteomes" id="UP000072618"/>
    </source>
</evidence>
<evidence type="ECO:0000256" key="1">
    <source>
        <dbReference type="ARBA" id="ARBA00004651"/>
    </source>
</evidence>
<dbReference type="PROSITE" id="PS51098">
    <property type="entry name" value="PTS_EIIB_TYPE_1"/>
    <property type="match status" value="1"/>
</dbReference>
<keyword evidence="8" id="KW-0418">Kinase</keyword>
<dbReference type="InterPro" id="IPR050429">
    <property type="entry name" value="PTS_Glucose_EIICBA"/>
</dbReference>
<feature type="transmembrane region" description="Helical" evidence="12">
    <location>
        <begin position="155"/>
        <end position="175"/>
    </location>
</feature>
<evidence type="ECO:0000313" key="18">
    <source>
        <dbReference type="Proteomes" id="UP000074850"/>
    </source>
</evidence>
<evidence type="ECO:0000256" key="10">
    <source>
        <dbReference type="ARBA" id="ARBA00023136"/>
    </source>
</evidence>
<dbReference type="InterPro" id="IPR013013">
    <property type="entry name" value="PTS_EIIC_1"/>
</dbReference>
<comment type="subcellular location">
    <subcellularLocation>
        <location evidence="1">Cell membrane</location>
        <topology evidence="1">Multi-pass membrane protein</topology>
    </subcellularLocation>
</comment>
<dbReference type="InterPro" id="IPR001996">
    <property type="entry name" value="PTS_IIB_1"/>
</dbReference>
<keyword evidence="2" id="KW-0813">Transport</keyword>
<feature type="transmembrane region" description="Helical" evidence="12">
    <location>
        <begin position="93"/>
        <end position="111"/>
    </location>
</feature>
<dbReference type="Proteomes" id="UP000072618">
    <property type="component" value="Unassembled WGS sequence"/>
</dbReference>
<keyword evidence="6" id="KW-0598">Phosphotransferase system</keyword>
<dbReference type="PROSITE" id="PS01035">
    <property type="entry name" value="PTS_EIIB_TYPE_1_CYS"/>
    <property type="match status" value="1"/>
</dbReference>
<evidence type="ECO:0000259" key="14">
    <source>
        <dbReference type="PROSITE" id="PS51103"/>
    </source>
</evidence>
<organism evidence="15 17">
    <name type="scientific">Streptococcus suis</name>
    <dbReference type="NCBI Taxonomy" id="1307"/>
    <lineage>
        <taxon>Bacteria</taxon>
        <taxon>Bacillati</taxon>
        <taxon>Bacillota</taxon>
        <taxon>Bacilli</taxon>
        <taxon>Lactobacillales</taxon>
        <taxon>Streptococcaceae</taxon>
        <taxon>Streptococcus</taxon>
    </lineage>
</organism>
<keyword evidence="10 12" id="KW-0472">Membrane</keyword>
<evidence type="ECO:0000256" key="9">
    <source>
        <dbReference type="ARBA" id="ARBA00022989"/>
    </source>
</evidence>
<evidence type="ECO:0000256" key="2">
    <source>
        <dbReference type="ARBA" id="ARBA00022448"/>
    </source>
</evidence>
<dbReference type="PROSITE" id="PS51103">
    <property type="entry name" value="PTS_EIIC_TYPE_1"/>
    <property type="match status" value="1"/>
</dbReference>
<dbReference type="GO" id="GO:0009401">
    <property type="term" value="P:phosphoenolpyruvate-dependent sugar phosphotransferase system"/>
    <property type="evidence" value="ECO:0007669"/>
    <property type="project" value="UniProtKB-KW"/>
</dbReference>
<evidence type="ECO:0000256" key="12">
    <source>
        <dbReference type="SAM" id="Phobius"/>
    </source>
</evidence>
<dbReference type="InterPro" id="IPR018113">
    <property type="entry name" value="PTrfase_EIIB_Cys"/>
</dbReference>
<feature type="active site" description="Phosphocysteine intermediate; for EIIB activity" evidence="11">
    <location>
        <position position="445"/>
    </location>
</feature>
<evidence type="ECO:0000259" key="13">
    <source>
        <dbReference type="PROSITE" id="PS51098"/>
    </source>
</evidence>
<dbReference type="GO" id="GO:0008982">
    <property type="term" value="F:protein-N(PI)-phosphohistidine-sugar phosphotransferase activity"/>
    <property type="evidence" value="ECO:0007669"/>
    <property type="project" value="InterPro"/>
</dbReference>
<evidence type="ECO:0000313" key="15">
    <source>
        <dbReference type="EMBL" id="CYU88885.1"/>
    </source>
</evidence>
<dbReference type="GO" id="GO:0016301">
    <property type="term" value="F:kinase activity"/>
    <property type="evidence" value="ECO:0007669"/>
    <property type="project" value="UniProtKB-KW"/>
</dbReference>
<evidence type="ECO:0000256" key="7">
    <source>
        <dbReference type="ARBA" id="ARBA00022692"/>
    </source>
</evidence>
<dbReference type="AlphaFoldDB" id="A0A0Z8FYQ6"/>
<protein>
    <submittedName>
        <fullName evidence="15">Phosphotransferase system IIC component, glucose/maltose/N-acetylglucosamine-specific</fullName>
    </submittedName>
</protein>
<sequence length="502" mass="53522">MNFKKFSQLGQAFMLPISILPVAGLLLGIGGALSNSNAVAQFPVLDQAWLQAVFTIMSTAGSAVFANLALIFAIGVAVGLADADKGTAGLSAGVAYLVYTATISGFLTLFADKEASIDTGVLGALAIGIAVATLHNKYRKIELPTFLGFFGGSRFIPIISSFAAIAIGSIFYIIWPPIQNLLVDFGKAIAEMGSFGTFLYGFGLRLTGAFGLHHTIYPMFWYTSLGGSEVVAGETIQGAQNIFFAQLADANHTGLFTYGTRFFAGRFATMIFGLPASCLAMYHAIPKENRKKVGSFYSSSALTSLLTGITEPIEFSFLFVAPWLYVVHAFLDGLSFLVADLLQIRIGNSFSGGLIDYLIFGVFQGNDKTNWIYVIPIGLLWAAVYYLVFKFLVTKFHVLVPGMESSDQASHSEKVLSNGSSLRDNAIAIIDALGGADNIENVTACATRLRVSLRNSGLVDKGVIQSIGATAVLDVKGGIQAIFGGKAILYSQEINQILGLEE</sequence>
<accession>A0A0Z8FYQ6</accession>
<feature type="transmembrane region" description="Helical" evidence="12">
    <location>
        <begin position="53"/>
        <end position="81"/>
    </location>
</feature>
<evidence type="ECO:0000256" key="6">
    <source>
        <dbReference type="ARBA" id="ARBA00022683"/>
    </source>
</evidence>
<feature type="domain" description="PTS EIIB type-1" evidence="13">
    <location>
        <begin position="423"/>
        <end position="502"/>
    </location>
</feature>
<dbReference type="PANTHER" id="PTHR30009:SF24">
    <property type="entry name" value="PTS SYSTEM, IIBC COMPONENT"/>
    <property type="match status" value="1"/>
</dbReference>
<feature type="transmembrane region" description="Helical" evidence="12">
    <location>
        <begin position="346"/>
        <end position="365"/>
    </location>
</feature>
<keyword evidence="7 12" id="KW-0812">Transmembrane</keyword>
<evidence type="ECO:0000256" key="5">
    <source>
        <dbReference type="ARBA" id="ARBA00022679"/>
    </source>
</evidence>
<feature type="transmembrane region" description="Helical" evidence="12">
    <location>
        <begin position="263"/>
        <end position="282"/>
    </location>
</feature>
<name>A0A0Z8FYQ6_STRSU</name>
<feature type="domain" description="PTS EIIC type-1" evidence="14">
    <location>
        <begin position="1"/>
        <end position="405"/>
    </location>
</feature>
<dbReference type="RefSeq" id="WP_044672320.1">
    <property type="nucleotide sequence ID" value="NZ_CEFC01000083.1"/>
</dbReference>
<proteinExistence type="predicted"/>
<dbReference type="CDD" id="cd00212">
    <property type="entry name" value="PTS_IIB_glc"/>
    <property type="match status" value="1"/>
</dbReference>
<dbReference type="InterPro" id="IPR003352">
    <property type="entry name" value="PTS_EIIC"/>
</dbReference>
<gene>
    <name evidence="15" type="primary">ptsG_2</name>
    <name evidence="16" type="synonym">ptsG_1</name>
    <name evidence="15" type="ORF">ERS132394_01664</name>
    <name evidence="16" type="ORF">ERS132426_01711</name>
</gene>
<dbReference type="NCBIfam" id="TIGR00826">
    <property type="entry name" value="EIIB_glc"/>
    <property type="match status" value="1"/>
</dbReference>
<dbReference type="Proteomes" id="UP000074850">
    <property type="component" value="Unassembled WGS sequence"/>
</dbReference>
<evidence type="ECO:0000256" key="3">
    <source>
        <dbReference type="ARBA" id="ARBA00022475"/>
    </source>
</evidence>
<evidence type="ECO:0000256" key="11">
    <source>
        <dbReference type="PROSITE-ProRule" id="PRU00421"/>
    </source>
</evidence>
<feature type="transmembrane region" description="Helical" evidence="12">
    <location>
        <begin position="371"/>
        <end position="393"/>
    </location>
</feature>
<keyword evidence="9 12" id="KW-1133">Transmembrane helix</keyword>
<dbReference type="GO" id="GO:0090563">
    <property type="term" value="F:protein-phosphocysteine-sugar phosphotransferase activity"/>
    <property type="evidence" value="ECO:0007669"/>
    <property type="project" value="TreeGrafter"/>
</dbReference>